<keyword evidence="3" id="KW-1185">Reference proteome</keyword>
<comment type="caution">
    <text evidence="2">The sequence shown here is derived from an EMBL/GenBank/DDBJ whole genome shotgun (WGS) entry which is preliminary data.</text>
</comment>
<reference evidence="2" key="1">
    <citation type="journal article" date="2022" name="bioRxiv">
        <title>Sequencing and chromosome-scale assembly of the giantPleurodeles waltlgenome.</title>
        <authorList>
            <person name="Brown T."/>
            <person name="Elewa A."/>
            <person name="Iarovenko S."/>
            <person name="Subramanian E."/>
            <person name="Araus A.J."/>
            <person name="Petzold A."/>
            <person name="Susuki M."/>
            <person name="Suzuki K.-i.T."/>
            <person name="Hayashi T."/>
            <person name="Toyoda A."/>
            <person name="Oliveira C."/>
            <person name="Osipova E."/>
            <person name="Leigh N.D."/>
            <person name="Simon A."/>
            <person name="Yun M.H."/>
        </authorList>
    </citation>
    <scope>NUCLEOTIDE SEQUENCE</scope>
    <source>
        <strain evidence="2">20211129_DDA</strain>
        <tissue evidence="2">Liver</tissue>
    </source>
</reference>
<dbReference type="AlphaFoldDB" id="A0AAV7MUL3"/>
<gene>
    <name evidence="2" type="ORF">NDU88_003547</name>
</gene>
<dbReference type="EMBL" id="JANPWB010000013">
    <property type="protein sequence ID" value="KAJ1106144.1"/>
    <property type="molecule type" value="Genomic_DNA"/>
</dbReference>
<evidence type="ECO:0000313" key="2">
    <source>
        <dbReference type="EMBL" id="KAJ1106144.1"/>
    </source>
</evidence>
<name>A0AAV7MUL3_PLEWA</name>
<feature type="transmembrane region" description="Helical" evidence="1">
    <location>
        <begin position="44"/>
        <end position="65"/>
    </location>
</feature>
<sequence>MRHRWVFPLEASAANSVYASLDLRESSEPREGARRHVTCLCPELAFSLVLHVTNYTPFVFGGAIFHRMRVRDFRKKACSISPRYAVIGWTSLLCK</sequence>
<evidence type="ECO:0000256" key="1">
    <source>
        <dbReference type="SAM" id="Phobius"/>
    </source>
</evidence>
<organism evidence="2 3">
    <name type="scientific">Pleurodeles waltl</name>
    <name type="common">Iberian ribbed newt</name>
    <dbReference type="NCBI Taxonomy" id="8319"/>
    <lineage>
        <taxon>Eukaryota</taxon>
        <taxon>Metazoa</taxon>
        <taxon>Chordata</taxon>
        <taxon>Craniata</taxon>
        <taxon>Vertebrata</taxon>
        <taxon>Euteleostomi</taxon>
        <taxon>Amphibia</taxon>
        <taxon>Batrachia</taxon>
        <taxon>Caudata</taxon>
        <taxon>Salamandroidea</taxon>
        <taxon>Salamandridae</taxon>
        <taxon>Pleurodelinae</taxon>
        <taxon>Pleurodeles</taxon>
    </lineage>
</organism>
<dbReference type="Proteomes" id="UP001066276">
    <property type="component" value="Chromosome 9"/>
</dbReference>
<accession>A0AAV7MUL3</accession>
<protein>
    <submittedName>
        <fullName evidence="2">Uncharacterized protein</fullName>
    </submittedName>
</protein>
<keyword evidence="1" id="KW-0472">Membrane</keyword>
<proteinExistence type="predicted"/>
<keyword evidence="1" id="KW-1133">Transmembrane helix</keyword>
<evidence type="ECO:0000313" key="3">
    <source>
        <dbReference type="Proteomes" id="UP001066276"/>
    </source>
</evidence>
<keyword evidence="1" id="KW-0812">Transmembrane</keyword>